<dbReference type="AlphaFoldDB" id="A0AAN0MB44"/>
<gene>
    <name evidence="2" type="ORF">AABB31_15310</name>
</gene>
<dbReference type="PIRSF" id="PIRSF021308">
    <property type="entry name" value="UCP021308"/>
    <property type="match status" value="1"/>
</dbReference>
<evidence type="ECO:0000259" key="1">
    <source>
        <dbReference type="Pfam" id="PF08818"/>
    </source>
</evidence>
<name>A0AAN0MB44_9RHOB</name>
<dbReference type="KEGG" id="yrh:AABB31_15310"/>
<dbReference type="RefSeq" id="WP_342075738.1">
    <property type="nucleotide sequence ID" value="NZ_CP151767.2"/>
</dbReference>
<dbReference type="Pfam" id="PF08818">
    <property type="entry name" value="DUF1801"/>
    <property type="match status" value="1"/>
</dbReference>
<dbReference type="Proteomes" id="UP001470809">
    <property type="component" value="Chromosome"/>
</dbReference>
<reference evidence="2 3" key="2">
    <citation type="submission" date="2024-08" db="EMBL/GenBank/DDBJ databases">
        <title>Phylogenomic analyses of a clade within the roseobacter group suggest taxonomic reassignments of species of the genera Aestuariivita, Citreicella, Loktanella, Nautella, Pelagibaca, Ruegeria, Thalassobius, Thiobacimonas and Tropicibacter, and the proposal o.</title>
        <authorList>
            <person name="Jeon C.O."/>
        </authorList>
    </citation>
    <scope>NUCLEOTIDE SEQUENCE [LARGE SCALE GENOMIC DNA]</scope>
    <source>
        <strain evidence="2 3">SS1-5</strain>
    </source>
</reference>
<keyword evidence="3" id="KW-1185">Reference proteome</keyword>
<evidence type="ECO:0000313" key="2">
    <source>
        <dbReference type="EMBL" id="WZU66413.1"/>
    </source>
</evidence>
<dbReference type="InterPro" id="IPR016786">
    <property type="entry name" value="YdeI_bac"/>
</dbReference>
<reference evidence="3" key="1">
    <citation type="submission" date="2024-04" db="EMBL/GenBank/DDBJ databases">
        <title>Phylogenomic analyses of a clade within the roseobacter group suggest taxonomic reassignments of species of the genera Aestuariivita, Citreicella, Loktanella, Nautella, Pelagibaca, Ruegeria, Thalassobius, Thiobacimonas and Tropicibacter, and the proposal o.</title>
        <authorList>
            <person name="Jeon C.O."/>
        </authorList>
    </citation>
    <scope>NUCLEOTIDE SEQUENCE [LARGE SCALE GENOMIC DNA]</scope>
    <source>
        <strain evidence="3">SS1-5</strain>
    </source>
</reference>
<dbReference type="InterPro" id="IPR014922">
    <property type="entry name" value="YdhG-like"/>
</dbReference>
<organism evidence="2 3">
    <name type="scientific">Yoonia rhodophyticola</name>
    <dbReference type="NCBI Taxonomy" id="3137370"/>
    <lineage>
        <taxon>Bacteria</taxon>
        <taxon>Pseudomonadati</taxon>
        <taxon>Pseudomonadota</taxon>
        <taxon>Alphaproteobacteria</taxon>
        <taxon>Rhodobacterales</taxon>
        <taxon>Paracoccaceae</taxon>
        <taxon>Yoonia</taxon>
    </lineage>
</organism>
<dbReference type="EMBL" id="CP151767">
    <property type="protein sequence ID" value="WZU66413.1"/>
    <property type="molecule type" value="Genomic_DNA"/>
</dbReference>
<accession>A0AAN0MB44</accession>
<protein>
    <submittedName>
        <fullName evidence="2">YdeI family protein</fullName>
    </submittedName>
</protein>
<feature type="domain" description="YdhG-like" evidence="1">
    <location>
        <begin position="34"/>
        <end position="131"/>
    </location>
</feature>
<dbReference type="Pfam" id="PF13376">
    <property type="entry name" value="OmdA"/>
    <property type="match status" value="1"/>
</dbReference>
<evidence type="ECO:0000313" key="3">
    <source>
        <dbReference type="Proteomes" id="UP001470809"/>
    </source>
</evidence>
<dbReference type="SUPFAM" id="SSF159888">
    <property type="entry name" value="YdhG-like"/>
    <property type="match status" value="1"/>
</dbReference>
<dbReference type="Gene3D" id="3.90.1150.200">
    <property type="match status" value="1"/>
</dbReference>
<sequence length="211" mass="23826">MQYRDMITEIEDYFTKGCGRCDRFGTPACSARHWADGLHNLREICRAMGLSETVKWGHPCYMHAGRNIVIIGAFRNDFRLSFFNASLMQDPDGILEKRGPNTAHPDMICFHHAADVTRNAKTIRAYLAEAMDYAARGIRPVKDESDLELPTELVQALDDDPILAEAFHALTRGRQKSYVINLNGAKQSKTRLTRIAKFRDKIIAGKGALDR</sequence>
<proteinExistence type="predicted"/>